<sequence>MSRISNPKQFQKVIGEESMIKTTYKRVLPALKGRDDLYVSVNKDFVKKTLRELPGLKKENLIIETDTRNTGPAMCLEVCFLERRCQKEDIVASLPSDDYISDDVAFRRLLSVSEEFLKENPEYILTPAIRPDYPDTGYSYFKAGSKLCENGEETIYTVAKVVEKPNQDYCQEIIDSGVYYCHTGMYIWQLKNIVSLFRKKRPKMYKICQMVAALIAEKNDLAAAQELYGKLEKMTIESAITQKCDHIAMSVSNKIGWSDLGKWHIIKRIVGNGGNLTKGEVISIDSENNLVYSTNKKKIVAVNDVKNLVIVDTKDALFISSLENSHEAKKVVEHLKAKNKNEYL</sequence>
<dbReference type="GO" id="GO:0009298">
    <property type="term" value="P:GDP-mannose biosynthetic process"/>
    <property type="evidence" value="ECO:0007669"/>
    <property type="project" value="TreeGrafter"/>
</dbReference>
<organism evidence="3 4">
    <name type="scientific">Candidatus Falkowbacteria bacterium RIFOXYA2_FULL_47_19</name>
    <dbReference type="NCBI Taxonomy" id="1797994"/>
    <lineage>
        <taxon>Bacteria</taxon>
        <taxon>Candidatus Falkowiibacteriota</taxon>
    </lineage>
</organism>
<dbReference type="InterPro" id="IPR029044">
    <property type="entry name" value="Nucleotide-diphossugar_trans"/>
</dbReference>
<accession>A0A1F5SLR5</accession>
<gene>
    <name evidence="3" type="ORF">A2227_02045</name>
</gene>
<dbReference type="GO" id="GO:0004475">
    <property type="term" value="F:mannose-1-phosphate guanylyltransferase (GTP) activity"/>
    <property type="evidence" value="ECO:0007669"/>
    <property type="project" value="TreeGrafter"/>
</dbReference>
<evidence type="ECO:0000259" key="1">
    <source>
        <dbReference type="Pfam" id="PF00483"/>
    </source>
</evidence>
<dbReference type="PANTHER" id="PTHR46390:SF1">
    <property type="entry name" value="MANNOSE-1-PHOSPHATE GUANYLYLTRANSFERASE"/>
    <property type="match status" value="1"/>
</dbReference>
<evidence type="ECO:0000313" key="4">
    <source>
        <dbReference type="Proteomes" id="UP000178367"/>
    </source>
</evidence>
<proteinExistence type="predicted"/>
<reference evidence="3 4" key="1">
    <citation type="journal article" date="2016" name="Nat. Commun.">
        <title>Thousands of microbial genomes shed light on interconnected biogeochemical processes in an aquifer system.</title>
        <authorList>
            <person name="Anantharaman K."/>
            <person name="Brown C.T."/>
            <person name="Hug L.A."/>
            <person name="Sharon I."/>
            <person name="Castelle C.J."/>
            <person name="Probst A.J."/>
            <person name="Thomas B.C."/>
            <person name="Singh A."/>
            <person name="Wilkins M.J."/>
            <person name="Karaoz U."/>
            <person name="Brodie E.L."/>
            <person name="Williams K.H."/>
            <person name="Hubbard S.S."/>
            <person name="Banfield J.F."/>
        </authorList>
    </citation>
    <scope>NUCLEOTIDE SEQUENCE [LARGE SCALE GENOMIC DNA]</scope>
</reference>
<dbReference type="PANTHER" id="PTHR46390">
    <property type="entry name" value="MANNOSE-1-PHOSPHATE GUANYLYLTRANSFERASE"/>
    <property type="match status" value="1"/>
</dbReference>
<evidence type="ECO:0008006" key="5">
    <source>
        <dbReference type="Google" id="ProtNLM"/>
    </source>
</evidence>
<protein>
    <recommendedName>
        <fullName evidence="5">Nucleotidyl transferase domain-containing protein</fullName>
    </recommendedName>
</protein>
<dbReference type="SUPFAM" id="SSF53448">
    <property type="entry name" value="Nucleotide-diphospho-sugar transferases"/>
    <property type="match status" value="1"/>
</dbReference>
<dbReference type="Pfam" id="PF00483">
    <property type="entry name" value="NTP_transferase"/>
    <property type="match status" value="1"/>
</dbReference>
<dbReference type="InterPro" id="IPR005835">
    <property type="entry name" value="NTP_transferase_dom"/>
</dbReference>
<dbReference type="Proteomes" id="UP000178367">
    <property type="component" value="Unassembled WGS sequence"/>
</dbReference>
<dbReference type="STRING" id="1797994.A2227_02045"/>
<comment type="caution">
    <text evidence="3">The sequence shown here is derived from an EMBL/GenBank/DDBJ whole genome shotgun (WGS) entry which is preliminary data.</text>
</comment>
<dbReference type="AlphaFoldDB" id="A0A1F5SLR5"/>
<dbReference type="EMBL" id="MFGB01000007">
    <property type="protein sequence ID" value="OGF27604.1"/>
    <property type="molecule type" value="Genomic_DNA"/>
</dbReference>
<evidence type="ECO:0000259" key="2">
    <source>
        <dbReference type="Pfam" id="PF22640"/>
    </source>
</evidence>
<dbReference type="InterPro" id="IPR054566">
    <property type="entry name" value="ManC/GMP-like_b-helix"/>
</dbReference>
<dbReference type="InterPro" id="IPR051161">
    <property type="entry name" value="Mannose-6P_isomerase_type2"/>
</dbReference>
<feature type="domain" description="Nucleotidyl transferase" evidence="1">
    <location>
        <begin position="5"/>
        <end position="264"/>
    </location>
</feature>
<evidence type="ECO:0000313" key="3">
    <source>
        <dbReference type="EMBL" id="OGF27604.1"/>
    </source>
</evidence>
<dbReference type="Pfam" id="PF22640">
    <property type="entry name" value="ManC_GMP_beta-helix"/>
    <property type="match status" value="1"/>
</dbReference>
<feature type="domain" description="MannoseP isomerase/GMP-like beta-helix" evidence="2">
    <location>
        <begin position="279"/>
        <end position="335"/>
    </location>
</feature>
<dbReference type="SUPFAM" id="SSF159283">
    <property type="entry name" value="Guanosine diphospho-D-mannose pyrophosphorylase/mannose-6-phosphate isomerase linker domain"/>
    <property type="match status" value="1"/>
</dbReference>
<name>A0A1F5SLR5_9BACT</name>
<dbReference type="Gene3D" id="3.90.550.10">
    <property type="entry name" value="Spore Coat Polysaccharide Biosynthesis Protein SpsA, Chain A"/>
    <property type="match status" value="1"/>
</dbReference>